<accession>W7TBR3</accession>
<sequence length="875" mass="95255">MRRDAAQTSPCLFPLILLLSRLRPPSEHVAENETSGALDESLKQCLPSVVRCACLPDGLMRLTAARAFASLVGPLRAAAVVLALLSALPPSCGAAHPALDPAFRGASHEYYNTLHGILLMINSLLRSVPQAVCRLRHDDGGEVLGSLPHFLPLCSDSGLSLVEERRWLTGPGMTCPPVREEALQMFLYINHLLESLEPAQAPIAASERSAAQVFRHTHRHPLHAAGDGVISTTLQHRRSEPREGARSVKSLRGVIQASVKDLLDLIEAGASLDKALPGFASLIAWATRWSLPLSLSCESLESRTPCMLEKVLATWLRHRIVEVRREALRVLLFLLNRRADLGDGQTQEDGAADDKFLEQTLRVACREPCNALWQEVKVALVAQVQERERNPSLLKGQMEALCSLLGEKRRTRSFSVPLAESCAHVSKGDVRVLAQNAAPRDLETSGKLLCCIFRHEPQAFSSVCLASGGGGGILARKLELMGHVVGEEVRRAQQYELDRNTAKISYDRGLKNVEEWMCLIESAALPTQTSAMRQAALSSLRASGLGVLPESSDAPHFGPFRVRALFAVSVLAQDDEDAIREGARSVLEAAVAGKRLARPAAQIGPTSSATPCLDPLISYRLSQLARCSQGVAEEWGRAVVRVVILRIRGLEAVLRISVTPPHLGLSQQIFRPEPDNVFEEPALVSYWAVRSLIVSLAEIEEPSSFYEVGQGPEGQGGGKGGCSSALPTGWFENAELAELDALWEHAGLVTEAFESSAWPGGLTYHPDVFGTLFVAALGQLLKTVLAPVSGEMEDRRTLWKRLQEVGESHPLMAWALSSLQAVTGKEEPKTVQARAKMVLDAVNWTVVDKYTPFARPGLETDTFLSVQRATWEKAM</sequence>
<comment type="caution">
    <text evidence="2">The sequence shown here is derived from an EMBL/GenBank/DDBJ whole genome shotgun (WGS) entry which is preliminary data.</text>
</comment>
<dbReference type="Proteomes" id="UP000019335">
    <property type="component" value="Unassembled WGS sequence"/>
</dbReference>
<protein>
    <recommendedName>
        <fullName evidence="1">tRNA (32-2'-O)-methyltransferase regulator THADA-like C-terminal TPR repeats region domain-containing protein</fullName>
    </recommendedName>
</protein>
<dbReference type="Pfam" id="PF25151">
    <property type="entry name" value="TPR_Trm732_C"/>
    <property type="match status" value="1"/>
</dbReference>
<name>W7TBR3_9STRA</name>
<organism evidence="2 3">
    <name type="scientific">Nannochloropsis gaditana</name>
    <dbReference type="NCBI Taxonomy" id="72520"/>
    <lineage>
        <taxon>Eukaryota</taxon>
        <taxon>Sar</taxon>
        <taxon>Stramenopiles</taxon>
        <taxon>Ochrophyta</taxon>
        <taxon>Eustigmatophyceae</taxon>
        <taxon>Eustigmatales</taxon>
        <taxon>Monodopsidaceae</taxon>
        <taxon>Nannochloropsis</taxon>
    </lineage>
</organism>
<keyword evidence="3" id="KW-1185">Reference proteome</keyword>
<dbReference type="GO" id="GO:0030488">
    <property type="term" value="P:tRNA methylation"/>
    <property type="evidence" value="ECO:0007669"/>
    <property type="project" value="TreeGrafter"/>
</dbReference>
<reference evidence="2 3" key="1">
    <citation type="journal article" date="2014" name="Mol. Plant">
        <title>Chromosome Scale Genome Assembly and Transcriptome Profiling of Nannochloropsis gaditana in Nitrogen Depletion.</title>
        <authorList>
            <person name="Corteggiani Carpinelli E."/>
            <person name="Telatin A."/>
            <person name="Vitulo N."/>
            <person name="Forcato C."/>
            <person name="D'Angelo M."/>
            <person name="Schiavon R."/>
            <person name="Vezzi A."/>
            <person name="Giacometti G.M."/>
            <person name="Morosinotto T."/>
            <person name="Valle G."/>
        </authorList>
    </citation>
    <scope>NUCLEOTIDE SEQUENCE [LARGE SCALE GENOMIC DNA]</scope>
    <source>
        <strain evidence="2 3">B-31</strain>
    </source>
</reference>
<dbReference type="InterPro" id="IPR016024">
    <property type="entry name" value="ARM-type_fold"/>
</dbReference>
<evidence type="ECO:0000259" key="1">
    <source>
        <dbReference type="Pfam" id="PF25151"/>
    </source>
</evidence>
<dbReference type="AlphaFoldDB" id="W7TBR3"/>
<dbReference type="InterPro" id="IPR056842">
    <property type="entry name" value="THADA-like_TPR_C"/>
</dbReference>
<dbReference type="PANTHER" id="PTHR14387">
    <property type="entry name" value="THADA/DEATH RECEPTOR INTERACTING PROTEIN"/>
    <property type="match status" value="1"/>
</dbReference>
<evidence type="ECO:0000313" key="3">
    <source>
        <dbReference type="Proteomes" id="UP000019335"/>
    </source>
</evidence>
<dbReference type="GO" id="GO:0005829">
    <property type="term" value="C:cytosol"/>
    <property type="evidence" value="ECO:0007669"/>
    <property type="project" value="TreeGrafter"/>
</dbReference>
<dbReference type="InterPro" id="IPR051954">
    <property type="entry name" value="tRNA_methyltransferase_THADA"/>
</dbReference>
<dbReference type="PANTHER" id="PTHR14387:SF0">
    <property type="entry name" value="DUF2428 DOMAIN-CONTAINING PROTEIN"/>
    <property type="match status" value="1"/>
</dbReference>
<dbReference type="OrthoDB" id="73997at2759"/>
<dbReference type="EMBL" id="AZIL01002701">
    <property type="protein sequence ID" value="EWM20988.1"/>
    <property type="molecule type" value="Genomic_DNA"/>
</dbReference>
<dbReference type="SUPFAM" id="SSF48371">
    <property type="entry name" value="ARM repeat"/>
    <property type="match status" value="1"/>
</dbReference>
<proteinExistence type="predicted"/>
<feature type="domain" description="tRNA (32-2'-O)-methyltransferase regulator THADA-like C-terminal TPR repeats region" evidence="1">
    <location>
        <begin position="5"/>
        <end position="124"/>
    </location>
</feature>
<evidence type="ECO:0000313" key="2">
    <source>
        <dbReference type="EMBL" id="EWM20988.1"/>
    </source>
</evidence>
<gene>
    <name evidence="2" type="ORF">Naga_100211g3</name>
</gene>